<evidence type="ECO:0000256" key="3">
    <source>
        <dbReference type="ARBA" id="ARBA00022670"/>
    </source>
</evidence>
<dbReference type="GO" id="GO:0004843">
    <property type="term" value="F:cysteine-type deubiquitinase activity"/>
    <property type="evidence" value="ECO:0007669"/>
    <property type="project" value="UniProtKB-UniRule"/>
</dbReference>
<dbReference type="CDD" id="cd09616">
    <property type="entry name" value="Peptidase_C12_UCH_L1_L3"/>
    <property type="match status" value="1"/>
</dbReference>
<protein>
    <recommendedName>
        <fullName evidence="8">Ubiquitin carboxyl-terminal hydrolase</fullName>
        <ecNumber evidence="8">3.4.19.12</ecNumber>
    </recommendedName>
</protein>
<evidence type="ECO:0000259" key="9">
    <source>
        <dbReference type="PROSITE" id="PS52048"/>
    </source>
</evidence>
<evidence type="ECO:0000313" key="11">
    <source>
        <dbReference type="Proteomes" id="UP001187682"/>
    </source>
</evidence>
<dbReference type="SUPFAM" id="SSF54001">
    <property type="entry name" value="Cysteine proteinases"/>
    <property type="match status" value="1"/>
</dbReference>
<keyword evidence="6 7" id="KW-0788">Thiol protease</keyword>
<dbReference type="Gene3D" id="3.40.532.10">
    <property type="entry name" value="Peptidase C12, ubiquitin carboxyl-terminal hydrolase"/>
    <property type="match status" value="1"/>
</dbReference>
<name>A0AAE8MZB7_9PEZI</name>
<keyword evidence="4 7" id="KW-0833">Ubl conjugation pathway</keyword>
<dbReference type="GO" id="GO:0006511">
    <property type="term" value="P:ubiquitin-dependent protein catabolic process"/>
    <property type="evidence" value="ECO:0007669"/>
    <property type="project" value="UniProtKB-UniRule"/>
</dbReference>
<dbReference type="InterPro" id="IPR036959">
    <property type="entry name" value="Peptidase_C12_UCH_sf"/>
</dbReference>
<evidence type="ECO:0000256" key="7">
    <source>
        <dbReference type="PROSITE-ProRule" id="PRU01393"/>
    </source>
</evidence>
<evidence type="ECO:0000256" key="2">
    <source>
        <dbReference type="ARBA" id="ARBA00009326"/>
    </source>
</evidence>
<evidence type="ECO:0000256" key="5">
    <source>
        <dbReference type="ARBA" id="ARBA00022801"/>
    </source>
</evidence>
<dbReference type="EC" id="3.4.19.12" evidence="8"/>
<feature type="site" description="Important for enzyme activity" evidence="7">
    <location>
        <position position="193"/>
    </location>
</feature>
<sequence length="242" mass="27078">MAKSEERRYEKHFIPLESDPEIFNQLIYHLGAPRSLAFRDVLSLDEPDLMPHPAIALILILPTTESYEATKAIEYAAQEEYQGKGEDEDVMWFKQTIQNACGLYGILHALCNGEARSRIKPGTPLARIVETCTPLAPHERSLELENSDEVEEAYNKVALLGSTQPPEDPEDEIYYHYLCFVRSHVNGRLYELDGDCKGPIDRGSAPAAGDDMLGVSGLDIIRACLNRDRGNPNFSLMALVLQ</sequence>
<comment type="catalytic activity">
    <reaction evidence="1 7 8">
        <text>Thiol-dependent hydrolysis of ester, thioester, amide, peptide and isopeptide bonds formed by the C-terminal Gly of ubiquitin (a 76-residue protein attached to proteins as an intracellular targeting signal).</text>
        <dbReference type="EC" id="3.4.19.12"/>
    </reaction>
</comment>
<dbReference type="EMBL" id="ONZQ02000008">
    <property type="protein sequence ID" value="SPO03591.1"/>
    <property type="molecule type" value="Genomic_DNA"/>
</dbReference>
<proteinExistence type="inferred from homology"/>
<keyword evidence="5 7" id="KW-0378">Hydrolase</keyword>
<feature type="domain" description="UCH catalytic" evidence="9">
    <location>
        <begin position="12"/>
        <end position="241"/>
    </location>
</feature>
<dbReference type="GO" id="GO:0016579">
    <property type="term" value="P:protein deubiquitination"/>
    <property type="evidence" value="ECO:0007669"/>
    <property type="project" value="TreeGrafter"/>
</dbReference>
<dbReference type="PROSITE" id="PS52048">
    <property type="entry name" value="UCH_DOMAIN"/>
    <property type="match status" value="1"/>
</dbReference>
<organism evidence="10 11">
    <name type="scientific">Cephalotrichum gorgonifer</name>
    <dbReference type="NCBI Taxonomy" id="2041049"/>
    <lineage>
        <taxon>Eukaryota</taxon>
        <taxon>Fungi</taxon>
        <taxon>Dikarya</taxon>
        <taxon>Ascomycota</taxon>
        <taxon>Pezizomycotina</taxon>
        <taxon>Sordariomycetes</taxon>
        <taxon>Hypocreomycetidae</taxon>
        <taxon>Microascales</taxon>
        <taxon>Microascaceae</taxon>
        <taxon>Cephalotrichum</taxon>
    </lineage>
</organism>
<evidence type="ECO:0000256" key="8">
    <source>
        <dbReference type="RuleBase" id="RU361215"/>
    </source>
</evidence>
<dbReference type="AlphaFoldDB" id="A0AAE8MZB7"/>
<dbReference type="Pfam" id="PF01088">
    <property type="entry name" value="Peptidase_C12"/>
    <property type="match status" value="1"/>
</dbReference>
<dbReference type="PANTHER" id="PTHR10589">
    <property type="entry name" value="UBIQUITIN CARBOXYL-TERMINAL HYDROLASE"/>
    <property type="match status" value="1"/>
</dbReference>
<gene>
    <name evidence="10" type="ORF">DNG_06274</name>
</gene>
<keyword evidence="3 7" id="KW-0645">Protease</keyword>
<keyword evidence="11" id="KW-1185">Reference proteome</keyword>
<dbReference type="InterPro" id="IPR038765">
    <property type="entry name" value="Papain-like_cys_pep_sf"/>
</dbReference>
<reference evidence="10" key="1">
    <citation type="submission" date="2018-03" db="EMBL/GenBank/DDBJ databases">
        <authorList>
            <person name="Guldener U."/>
        </authorList>
    </citation>
    <scope>NUCLEOTIDE SEQUENCE</scope>
</reference>
<feature type="site" description="Transition state stabilizer" evidence="7">
    <location>
        <position position="95"/>
    </location>
</feature>
<dbReference type="PRINTS" id="PR00707">
    <property type="entry name" value="UBCTHYDRLASE"/>
</dbReference>
<dbReference type="GO" id="GO:0005737">
    <property type="term" value="C:cytoplasm"/>
    <property type="evidence" value="ECO:0007669"/>
    <property type="project" value="TreeGrafter"/>
</dbReference>
<dbReference type="Proteomes" id="UP001187682">
    <property type="component" value="Unassembled WGS sequence"/>
</dbReference>
<accession>A0AAE8MZB7</accession>
<evidence type="ECO:0000313" key="10">
    <source>
        <dbReference type="EMBL" id="SPO03591.1"/>
    </source>
</evidence>
<comment type="similarity">
    <text evidence="2 7 8">Belongs to the peptidase C12 family.</text>
</comment>
<dbReference type="PANTHER" id="PTHR10589:SF17">
    <property type="entry name" value="UBIQUITIN CARBOXYL-TERMINAL HYDROLASE"/>
    <property type="match status" value="1"/>
</dbReference>
<feature type="active site" description="Nucleophile" evidence="7">
    <location>
        <position position="101"/>
    </location>
</feature>
<evidence type="ECO:0000256" key="1">
    <source>
        <dbReference type="ARBA" id="ARBA00000707"/>
    </source>
</evidence>
<evidence type="ECO:0000256" key="6">
    <source>
        <dbReference type="ARBA" id="ARBA00022807"/>
    </source>
</evidence>
<feature type="active site" description="Proton donor" evidence="7">
    <location>
        <position position="176"/>
    </location>
</feature>
<evidence type="ECO:0000256" key="4">
    <source>
        <dbReference type="ARBA" id="ARBA00022786"/>
    </source>
</evidence>
<dbReference type="InterPro" id="IPR001578">
    <property type="entry name" value="Peptidase_C12_UCH"/>
</dbReference>
<comment type="caution">
    <text evidence="10">The sequence shown here is derived from an EMBL/GenBank/DDBJ whole genome shotgun (WGS) entry which is preliminary data.</text>
</comment>